<keyword evidence="2" id="KW-1185">Reference proteome</keyword>
<accession>A0A7J7H007</accession>
<name>A0A7J7H007_CAMSI</name>
<sequence length="62" mass="6966">MIGEKPIKHPNSNKLARYKIQSTIYNTAATTNAWPLNNSQARPLNRLKMHLASGKVCYQPAD</sequence>
<dbReference type="EMBL" id="JACBKZ010000007">
    <property type="protein sequence ID" value="KAF5945074.1"/>
    <property type="molecule type" value="Genomic_DNA"/>
</dbReference>
<reference evidence="2" key="1">
    <citation type="journal article" date="2020" name="Nat. Commun.">
        <title>Genome assembly of wild tea tree DASZ reveals pedigree and selection history of tea varieties.</title>
        <authorList>
            <person name="Zhang W."/>
            <person name="Zhang Y."/>
            <person name="Qiu H."/>
            <person name="Guo Y."/>
            <person name="Wan H."/>
            <person name="Zhang X."/>
            <person name="Scossa F."/>
            <person name="Alseekh S."/>
            <person name="Zhang Q."/>
            <person name="Wang P."/>
            <person name="Xu L."/>
            <person name="Schmidt M.H."/>
            <person name="Jia X."/>
            <person name="Li D."/>
            <person name="Zhu A."/>
            <person name="Guo F."/>
            <person name="Chen W."/>
            <person name="Ni D."/>
            <person name="Usadel B."/>
            <person name="Fernie A.R."/>
            <person name="Wen W."/>
        </authorList>
    </citation>
    <scope>NUCLEOTIDE SEQUENCE [LARGE SCALE GENOMIC DNA]</scope>
    <source>
        <strain evidence="2">cv. G240</strain>
    </source>
</reference>
<dbReference type="Proteomes" id="UP000593564">
    <property type="component" value="Unassembled WGS sequence"/>
</dbReference>
<gene>
    <name evidence="1" type="ORF">HYC85_015302</name>
</gene>
<evidence type="ECO:0000313" key="1">
    <source>
        <dbReference type="EMBL" id="KAF5945074.1"/>
    </source>
</evidence>
<dbReference type="AlphaFoldDB" id="A0A7J7H007"/>
<organism evidence="1 2">
    <name type="scientific">Camellia sinensis</name>
    <name type="common">Tea plant</name>
    <name type="synonym">Thea sinensis</name>
    <dbReference type="NCBI Taxonomy" id="4442"/>
    <lineage>
        <taxon>Eukaryota</taxon>
        <taxon>Viridiplantae</taxon>
        <taxon>Streptophyta</taxon>
        <taxon>Embryophyta</taxon>
        <taxon>Tracheophyta</taxon>
        <taxon>Spermatophyta</taxon>
        <taxon>Magnoliopsida</taxon>
        <taxon>eudicotyledons</taxon>
        <taxon>Gunneridae</taxon>
        <taxon>Pentapetalae</taxon>
        <taxon>asterids</taxon>
        <taxon>Ericales</taxon>
        <taxon>Theaceae</taxon>
        <taxon>Camellia</taxon>
    </lineage>
</organism>
<protein>
    <submittedName>
        <fullName evidence="1">Uncharacterized protein</fullName>
    </submittedName>
</protein>
<evidence type="ECO:0000313" key="2">
    <source>
        <dbReference type="Proteomes" id="UP000593564"/>
    </source>
</evidence>
<proteinExistence type="predicted"/>
<reference evidence="1 2" key="2">
    <citation type="submission" date="2020-07" db="EMBL/GenBank/DDBJ databases">
        <title>Genome assembly of wild tea tree DASZ reveals pedigree and selection history of tea varieties.</title>
        <authorList>
            <person name="Zhang W."/>
        </authorList>
    </citation>
    <scope>NUCLEOTIDE SEQUENCE [LARGE SCALE GENOMIC DNA]</scope>
    <source>
        <strain evidence="2">cv. G240</strain>
        <tissue evidence="1">Leaf</tissue>
    </source>
</reference>
<comment type="caution">
    <text evidence="1">The sequence shown here is derived from an EMBL/GenBank/DDBJ whole genome shotgun (WGS) entry which is preliminary data.</text>
</comment>